<dbReference type="KEGG" id="bsto:C0V70_01795"/>
<evidence type="ECO:0000313" key="1">
    <source>
        <dbReference type="EMBL" id="AUN96857.1"/>
    </source>
</evidence>
<dbReference type="AlphaFoldDB" id="A0A2K9NMX1"/>
<organism evidence="1 2">
    <name type="scientific">Bacteriovorax stolpii</name>
    <name type="common">Bdellovibrio stolpii</name>
    <dbReference type="NCBI Taxonomy" id="960"/>
    <lineage>
        <taxon>Bacteria</taxon>
        <taxon>Pseudomonadati</taxon>
        <taxon>Bdellovibrionota</taxon>
        <taxon>Bacteriovoracia</taxon>
        <taxon>Bacteriovoracales</taxon>
        <taxon>Bacteriovoracaceae</taxon>
        <taxon>Bacteriovorax</taxon>
    </lineage>
</organism>
<sequence length="140" mass="15077">MLLIKKIILAVVAVIALYSAETNAATISANQCTLGLLPFGSSMNENTRKEEIIKAYEQKGYFVTVLSHPSEVSSVEFVSDASVECTSTYFGIMAKTSVRLVETSTNKIISTTSSPAVMELFNCKIDLGSAISALPDCRIK</sequence>
<protein>
    <submittedName>
        <fullName evidence="1">Uncharacterized protein</fullName>
    </submittedName>
</protein>
<reference evidence="1 2" key="1">
    <citation type="submission" date="2018-01" db="EMBL/GenBank/DDBJ databases">
        <title>Complete genome sequence of Bacteriovorax stolpii DSM12778.</title>
        <authorList>
            <person name="Tang B."/>
            <person name="Chang J."/>
        </authorList>
    </citation>
    <scope>NUCLEOTIDE SEQUENCE [LARGE SCALE GENOMIC DNA]</scope>
    <source>
        <strain evidence="1 2">DSM 12778</strain>
    </source>
</reference>
<dbReference type="EMBL" id="CP025704">
    <property type="protein sequence ID" value="AUN96857.1"/>
    <property type="molecule type" value="Genomic_DNA"/>
</dbReference>
<evidence type="ECO:0000313" key="2">
    <source>
        <dbReference type="Proteomes" id="UP000235584"/>
    </source>
</evidence>
<name>A0A2K9NMX1_BACTC</name>
<dbReference type="Proteomes" id="UP000235584">
    <property type="component" value="Chromosome"/>
</dbReference>
<keyword evidence="2" id="KW-1185">Reference proteome</keyword>
<dbReference type="RefSeq" id="WP_102242152.1">
    <property type="nucleotide sequence ID" value="NZ_CP025704.1"/>
</dbReference>
<gene>
    <name evidence="1" type="ORF">C0V70_01795</name>
</gene>
<accession>A0A2K9NMX1</accession>
<proteinExistence type="predicted"/>